<sequence>MKEIGSRRQNPDQKIQSSGRAENLDGKEKGNQSGSYLSYDPETVCGTFQKRVIHFFPFQQTVKNDKEYKKG</sequence>
<protein>
    <submittedName>
        <fullName evidence="2">Uncharacterized protein</fullName>
    </submittedName>
</protein>
<gene>
    <name evidence="2" type="ORF">ANBU17_16520</name>
</gene>
<accession>A0A916Q9E8</accession>
<evidence type="ECO:0000256" key="1">
    <source>
        <dbReference type="SAM" id="MobiDB-lite"/>
    </source>
</evidence>
<dbReference type="EMBL" id="BLYI01000034">
    <property type="protein sequence ID" value="GFO85305.1"/>
    <property type="molecule type" value="Genomic_DNA"/>
</dbReference>
<comment type="caution">
    <text evidence="2">The sequence shown here is derived from an EMBL/GenBank/DDBJ whole genome shotgun (WGS) entry which is preliminary data.</text>
</comment>
<evidence type="ECO:0000313" key="2">
    <source>
        <dbReference type="EMBL" id="GFO85305.1"/>
    </source>
</evidence>
<evidence type="ECO:0000313" key="3">
    <source>
        <dbReference type="Proteomes" id="UP000613208"/>
    </source>
</evidence>
<feature type="region of interest" description="Disordered" evidence="1">
    <location>
        <begin position="1"/>
        <end position="37"/>
    </location>
</feature>
<proteinExistence type="predicted"/>
<dbReference type="Proteomes" id="UP000613208">
    <property type="component" value="Unassembled WGS sequence"/>
</dbReference>
<name>A0A916Q9E8_9FIRM</name>
<keyword evidence="3" id="KW-1185">Reference proteome</keyword>
<feature type="compositionally biased region" description="Basic and acidic residues" evidence="1">
    <location>
        <begin position="1"/>
        <end position="11"/>
    </location>
</feature>
<organism evidence="2 3">
    <name type="scientific">Anaerostipes butyraticus</name>
    <dbReference type="NCBI Taxonomy" id="645466"/>
    <lineage>
        <taxon>Bacteria</taxon>
        <taxon>Bacillati</taxon>
        <taxon>Bacillota</taxon>
        <taxon>Clostridia</taxon>
        <taxon>Lachnospirales</taxon>
        <taxon>Lachnospiraceae</taxon>
        <taxon>Anaerostipes</taxon>
    </lineage>
</organism>
<reference evidence="2" key="1">
    <citation type="submission" date="2020-06" db="EMBL/GenBank/DDBJ databases">
        <title>Characterization of fructooligosaccharide metabolism and fructooligosaccharide-degrading enzymes in human commensal butyrate producers.</title>
        <authorList>
            <person name="Tanno H."/>
            <person name="Fujii T."/>
            <person name="Hirano K."/>
            <person name="Maeno S."/>
            <person name="Tonozuka T."/>
            <person name="Sakamoto M."/>
            <person name="Ohkuma M."/>
            <person name="Tochio T."/>
            <person name="Endo A."/>
        </authorList>
    </citation>
    <scope>NUCLEOTIDE SEQUENCE</scope>
    <source>
        <strain evidence="2">JCM 17466</strain>
    </source>
</reference>
<dbReference type="AlphaFoldDB" id="A0A916Q9E8"/>